<comment type="caution">
    <text evidence="1">The sequence shown here is derived from an EMBL/GenBank/DDBJ whole genome shotgun (WGS) entry which is preliminary data.</text>
</comment>
<organism evidence="1 2">
    <name type="scientific">Psilocybe cyanescens</name>
    <dbReference type="NCBI Taxonomy" id="93625"/>
    <lineage>
        <taxon>Eukaryota</taxon>
        <taxon>Fungi</taxon>
        <taxon>Dikarya</taxon>
        <taxon>Basidiomycota</taxon>
        <taxon>Agaricomycotina</taxon>
        <taxon>Agaricomycetes</taxon>
        <taxon>Agaricomycetidae</taxon>
        <taxon>Agaricales</taxon>
        <taxon>Agaricineae</taxon>
        <taxon>Strophariaceae</taxon>
        <taxon>Psilocybe</taxon>
    </lineage>
</organism>
<accession>A0A409XC95</accession>
<proteinExistence type="predicted"/>
<protein>
    <submittedName>
        <fullName evidence="1">Uncharacterized protein</fullName>
    </submittedName>
</protein>
<sequence>MGMCVRKSTLNHAICANRDHVPTPESYNVPRSSFTRIQDMNHAILQQQAALNPMFKPKICNDDPRVGDKV</sequence>
<reference evidence="1 2" key="1">
    <citation type="journal article" date="2018" name="Evol. Lett.">
        <title>Horizontal gene cluster transfer increased hallucinogenic mushroom diversity.</title>
        <authorList>
            <person name="Reynolds H.T."/>
            <person name="Vijayakumar V."/>
            <person name="Gluck-Thaler E."/>
            <person name="Korotkin H.B."/>
            <person name="Matheny P.B."/>
            <person name="Slot J.C."/>
        </authorList>
    </citation>
    <scope>NUCLEOTIDE SEQUENCE [LARGE SCALE GENOMIC DNA]</scope>
    <source>
        <strain evidence="1 2">2631</strain>
    </source>
</reference>
<gene>
    <name evidence="1" type="ORF">CVT25_002769</name>
</gene>
<dbReference type="EMBL" id="NHYD01002114">
    <property type="protein sequence ID" value="PPQ88287.1"/>
    <property type="molecule type" value="Genomic_DNA"/>
</dbReference>
<dbReference type="AlphaFoldDB" id="A0A409XC95"/>
<name>A0A409XC95_PSICY</name>
<evidence type="ECO:0000313" key="1">
    <source>
        <dbReference type="EMBL" id="PPQ88287.1"/>
    </source>
</evidence>
<dbReference type="InParanoid" id="A0A409XC95"/>
<dbReference type="Proteomes" id="UP000283269">
    <property type="component" value="Unassembled WGS sequence"/>
</dbReference>
<keyword evidence="2" id="KW-1185">Reference proteome</keyword>
<evidence type="ECO:0000313" key="2">
    <source>
        <dbReference type="Proteomes" id="UP000283269"/>
    </source>
</evidence>